<keyword evidence="3" id="KW-1133">Transmembrane helix</keyword>
<evidence type="ECO:0000256" key="3">
    <source>
        <dbReference type="SAM" id="Phobius"/>
    </source>
</evidence>
<keyword evidence="6" id="KW-1185">Reference proteome</keyword>
<protein>
    <submittedName>
        <fullName evidence="5">Uncharacterized protein</fullName>
    </submittedName>
</protein>
<dbReference type="Gene3D" id="1.20.120.330">
    <property type="entry name" value="Nucleotidyltransferases domain 2"/>
    <property type="match status" value="1"/>
</dbReference>
<evidence type="ECO:0000256" key="2">
    <source>
        <dbReference type="SAM" id="MobiDB-lite"/>
    </source>
</evidence>
<sequence length="1059" mass="113660">MRKNSKNEKVIRAMAIGISAMLMASSPLTALAAEGEGNSSEGNEDKNITVTPEAGVCDQAEAAAKDADKAVEGAEKSAADVKAEVVDKVAAGDVKDAEGKDLSQDILDANAKVEDKTVEDGSSLKDAESAVENADTALGVAEANDKLSDAELNKAADAAANAGQTAADAKDAMQAAQNKVNGQIENIKGAASITDANAAYEEVKTTVDQAQADFDAKLGEYNTAKTAYEEAAQKVADYEKAYEEAVNSADANAAAAAAELEAAKTNAEALAKALEAAKGAVDKSAAGALDIADKETLTQGDNGLNWKNEDQLFISIMQNYYLPEVQKITADDIKVVRRQGEDNNTKNYFEVTYTDENGNKQTKFYNYVMDDKQTSKDNIVIFEKRIEEVNWKTAQETNPDQYVKENGDTITVSEVEKGLKDGTIIAVDGKKVIKNDGTESIIISDNNQKTENGEVDTDVNEATEKESWKLDENGNLIKTVTADVTTITYTDAKFTSTEQYQTEAERDAAAAAKEKDLKDAAGKDVTVTGTEKTDYTYTGNGTYIPTFTKTVNVKDEEVEWKHTDKKTDYGVRTEEEAVAKVTKEQEKALSNKINDDDDLYLIGVSSDLKVTGYTEDHWYDDSDFLVSGTVSATYAKVTKKTVDQSTFGSLWNDIKALFGNGEATNKKLEDAARKAVEAEGGIFVSANWDDWKFGKATIRYVAGVSVKTDEKTSAEEAQNAVQDAALAQAKASGATGVYNVKTTDTDTIAHTSYSYEIDYLEKTGETTTNTAVRTETYENAEVLTGQIIQNLNYIQGNIKLTQKDEAYRKFVDDAKALTQKYQKLLQDAQDAQGKVEDAQGKVEELKAEIEALKSNRTSNLGALEELEGKLTVAEQNKKDAEDTLKEILDSLDEAGGELDKAIERLTPAPTPGTPAGGEGETGGAGDTEEGGAGEAATVVTPVALAAAPAAQATVVAQNQAAAPVVQIADEAAPLAEAAPANTQETVQAGSDKEETKEAVNIEEEAVPLADVAVESEHAKMSWWWWLIILILGATGYEMYKKHNEKKLKAQAENAGDIEE</sequence>
<reference evidence="5 6" key="1">
    <citation type="submission" date="2021-10" db="EMBL/GenBank/DDBJ databases">
        <title>Anaerobic single-cell dispensing facilitates the cultivation of human gut bacteria.</title>
        <authorList>
            <person name="Afrizal A."/>
        </authorList>
    </citation>
    <scope>NUCLEOTIDE SEQUENCE [LARGE SCALE GENOMIC DNA]</scope>
    <source>
        <strain evidence="5 6">CLA-AA-H273</strain>
    </source>
</reference>
<proteinExistence type="predicted"/>
<evidence type="ECO:0000256" key="1">
    <source>
        <dbReference type="SAM" id="Coils"/>
    </source>
</evidence>
<dbReference type="RefSeq" id="WP_227732364.1">
    <property type="nucleotide sequence ID" value="NZ_JAJEPV010000005.1"/>
</dbReference>
<feature type="transmembrane region" description="Helical" evidence="3">
    <location>
        <begin position="1022"/>
        <end position="1039"/>
    </location>
</feature>
<feature type="coiled-coil region" evidence="1">
    <location>
        <begin position="124"/>
        <end position="280"/>
    </location>
</feature>
<feature type="signal peptide" evidence="4">
    <location>
        <begin position="1"/>
        <end position="32"/>
    </location>
</feature>
<name>A0AAE2ZW73_9FIRM</name>
<keyword evidence="3" id="KW-0812">Transmembrane</keyword>
<feature type="compositionally biased region" description="Gly residues" evidence="2">
    <location>
        <begin position="914"/>
        <end position="925"/>
    </location>
</feature>
<gene>
    <name evidence="5" type="ORF">LKD75_02865</name>
</gene>
<dbReference type="AlphaFoldDB" id="A0AAE2ZW73"/>
<keyword evidence="3" id="KW-0472">Membrane</keyword>
<keyword evidence="1" id="KW-0175">Coiled coil</keyword>
<organism evidence="5 6">
    <name type="scientific">Waltera acetigignens</name>
    <dbReference type="NCBI Taxonomy" id="2981769"/>
    <lineage>
        <taxon>Bacteria</taxon>
        <taxon>Bacillati</taxon>
        <taxon>Bacillota</taxon>
        <taxon>Clostridia</taxon>
        <taxon>Lachnospirales</taxon>
        <taxon>Lachnospiraceae</taxon>
        <taxon>Waltera</taxon>
    </lineage>
</organism>
<dbReference type="Proteomes" id="UP001197795">
    <property type="component" value="Unassembled WGS sequence"/>
</dbReference>
<feature type="coiled-coil region" evidence="1">
    <location>
        <begin position="57"/>
        <end position="84"/>
    </location>
</feature>
<comment type="caution">
    <text evidence="5">The sequence shown here is derived from an EMBL/GenBank/DDBJ whole genome shotgun (WGS) entry which is preliminary data.</text>
</comment>
<feature type="coiled-coil region" evidence="1">
    <location>
        <begin position="811"/>
        <end position="904"/>
    </location>
</feature>
<dbReference type="EMBL" id="JAJEPV010000005">
    <property type="protein sequence ID" value="MCC2118541.1"/>
    <property type="molecule type" value="Genomic_DNA"/>
</dbReference>
<evidence type="ECO:0000313" key="6">
    <source>
        <dbReference type="Proteomes" id="UP001197795"/>
    </source>
</evidence>
<feature type="chain" id="PRO_5042207450" evidence="4">
    <location>
        <begin position="33"/>
        <end position="1059"/>
    </location>
</feature>
<accession>A0AAE2ZW73</accession>
<keyword evidence="4" id="KW-0732">Signal</keyword>
<evidence type="ECO:0000313" key="5">
    <source>
        <dbReference type="EMBL" id="MCC2118541.1"/>
    </source>
</evidence>
<feature type="region of interest" description="Disordered" evidence="2">
    <location>
        <begin position="904"/>
        <end position="933"/>
    </location>
</feature>
<evidence type="ECO:0000256" key="4">
    <source>
        <dbReference type="SAM" id="SignalP"/>
    </source>
</evidence>